<evidence type="ECO:0000313" key="2">
    <source>
        <dbReference type="EMBL" id="GFO14178.1"/>
    </source>
</evidence>
<feature type="region of interest" description="Disordered" evidence="1">
    <location>
        <begin position="71"/>
        <end position="98"/>
    </location>
</feature>
<evidence type="ECO:0000256" key="1">
    <source>
        <dbReference type="SAM" id="MobiDB-lite"/>
    </source>
</evidence>
<gene>
    <name evidence="2" type="ORF">PoB_004068300</name>
</gene>
<comment type="caution">
    <text evidence="2">The sequence shown here is derived from an EMBL/GenBank/DDBJ whole genome shotgun (WGS) entry which is preliminary data.</text>
</comment>
<proteinExistence type="predicted"/>
<accession>A0AAV4B501</accession>
<feature type="compositionally biased region" description="Acidic residues" evidence="1">
    <location>
        <begin position="72"/>
        <end position="97"/>
    </location>
</feature>
<organism evidence="2 3">
    <name type="scientific">Plakobranchus ocellatus</name>
    <dbReference type="NCBI Taxonomy" id="259542"/>
    <lineage>
        <taxon>Eukaryota</taxon>
        <taxon>Metazoa</taxon>
        <taxon>Spiralia</taxon>
        <taxon>Lophotrochozoa</taxon>
        <taxon>Mollusca</taxon>
        <taxon>Gastropoda</taxon>
        <taxon>Heterobranchia</taxon>
        <taxon>Euthyneura</taxon>
        <taxon>Panpulmonata</taxon>
        <taxon>Sacoglossa</taxon>
        <taxon>Placobranchoidea</taxon>
        <taxon>Plakobranchidae</taxon>
        <taxon>Plakobranchus</taxon>
    </lineage>
</organism>
<dbReference type="Proteomes" id="UP000735302">
    <property type="component" value="Unassembled WGS sequence"/>
</dbReference>
<protein>
    <submittedName>
        <fullName evidence="2">Uncharacterized protein</fullName>
    </submittedName>
</protein>
<keyword evidence="3" id="KW-1185">Reference proteome</keyword>
<evidence type="ECO:0000313" key="3">
    <source>
        <dbReference type="Proteomes" id="UP000735302"/>
    </source>
</evidence>
<name>A0AAV4B501_9GAST</name>
<dbReference type="EMBL" id="BLXT01004527">
    <property type="protein sequence ID" value="GFO14178.1"/>
    <property type="molecule type" value="Genomic_DNA"/>
</dbReference>
<reference evidence="2 3" key="1">
    <citation type="journal article" date="2021" name="Elife">
        <title>Chloroplast acquisition without the gene transfer in kleptoplastic sea slugs, Plakobranchus ocellatus.</title>
        <authorList>
            <person name="Maeda T."/>
            <person name="Takahashi S."/>
            <person name="Yoshida T."/>
            <person name="Shimamura S."/>
            <person name="Takaki Y."/>
            <person name="Nagai Y."/>
            <person name="Toyoda A."/>
            <person name="Suzuki Y."/>
            <person name="Arimoto A."/>
            <person name="Ishii H."/>
            <person name="Satoh N."/>
            <person name="Nishiyama T."/>
            <person name="Hasebe M."/>
            <person name="Maruyama T."/>
            <person name="Minagawa J."/>
            <person name="Obokata J."/>
            <person name="Shigenobu S."/>
        </authorList>
    </citation>
    <scope>NUCLEOTIDE SEQUENCE [LARGE SCALE GENOMIC DNA]</scope>
</reference>
<dbReference type="AlphaFoldDB" id="A0AAV4B501"/>
<sequence length="103" mass="11722">MKSESARGYIASQVDHRLNTSLHTLKRFRNCSGVETFLLGVYNLVTLVGHHDHFDEALDLEQKMVFKNCRDDDVDSDESDCDDSDNSKEDDDDDGDDVLIVIR</sequence>